<feature type="compositionally biased region" description="Basic and acidic residues" evidence="2">
    <location>
        <begin position="1508"/>
        <end position="1518"/>
    </location>
</feature>
<dbReference type="EMBL" id="BKCJ010002499">
    <property type="protein sequence ID" value="GEU48974.1"/>
    <property type="molecule type" value="Genomic_DNA"/>
</dbReference>
<evidence type="ECO:0000259" key="3">
    <source>
        <dbReference type="PROSITE" id="PS50994"/>
    </source>
</evidence>
<dbReference type="Gene3D" id="3.30.420.10">
    <property type="entry name" value="Ribonuclease H-like superfamily/Ribonuclease H"/>
    <property type="match status" value="1"/>
</dbReference>
<feature type="compositionally biased region" description="Basic residues" evidence="2">
    <location>
        <begin position="148"/>
        <end position="157"/>
    </location>
</feature>
<feature type="region of interest" description="Disordered" evidence="2">
    <location>
        <begin position="1457"/>
        <end position="1651"/>
    </location>
</feature>
<feature type="region of interest" description="Disordered" evidence="2">
    <location>
        <begin position="148"/>
        <end position="172"/>
    </location>
</feature>
<feature type="coiled-coil region" evidence="1">
    <location>
        <begin position="719"/>
        <end position="746"/>
    </location>
</feature>
<feature type="compositionally biased region" description="Basic and acidic residues" evidence="2">
    <location>
        <begin position="1561"/>
        <end position="1581"/>
    </location>
</feature>
<protein>
    <recommendedName>
        <fullName evidence="3">Integrase catalytic domain-containing protein</fullName>
    </recommendedName>
</protein>
<feature type="compositionally biased region" description="Acidic residues" evidence="2">
    <location>
        <begin position="1537"/>
        <end position="1560"/>
    </location>
</feature>
<dbReference type="GO" id="GO:0015074">
    <property type="term" value="P:DNA integration"/>
    <property type="evidence" value="ECO:0007669"/>
    <property type="project" value="InterPro"/>
</dbReference>
<feature type="compositionally biased region" description="Acidic residues" evidence="2">
    <location>
        <begin position="1588"/>
        <end position="1610"/>
    </location>
</feature>
<dbReference type="Pfam" id="PF07727">
    <property type="entry name" value="RVT_2"/>
    <property type="match status" value="1"/>
</dbReference>
<feature type="compositionally biased region" description="Basic residues" evidence="2">
    <location>
        <begin position="1493"/>
        <end position="1507"/>
    </location>
</feature>
<feature type="domain" description="Integrase catalytic" evidence="3">
    <location>
        <begin position="904"/>
        <end position="951"/>
    </location>
</feature>
<dbReference type="PANTHER" id="PTHR11439">
    <property type="entry name" value="GAG-POL-RELATED RETROTRANSPOSON"/>
    <property type="match status" value="1"/>
</dbReference>
<feature type="compositionally biased region" description="Basic and acidic residues" evidence="2">
    <location>
        <begin position="1525"/>
        <end position="1534"/>
    </location>
</feature>
<dbReference type="GO" id="GO:0003676">
    <property type="term" value="F:nucleic acid binding"/>
    <property type="evidence" value="ECO:0007669"/>
    <property type="project" value="InterPro"/>
</dbReference>
<dbReference type="InterPro" id="IPR013103">
    <property type="entry name" value="RVT_2"/>
</dbReference>
<organism evidence="4">
    <name type="scientific">Tanacetum cinerariifolium</name>
    <name type="common">Dalmatian daisy</name>
    <name type="synonym">Chrysanthemum cinerariifolium</name>
    <dbReference type="NCBI Taxonomy" id="118510"/>
    <lineage>
        <taxon>Eukaryota</taxon>
        <taxon>Viridiplantae</taxon>
        <taxon>Streptophyta</taxon>
        <taxon>Embryophyta</taxon>
        <taxon>Tracheophyta</taxon>
        <taxon>Spermatophyta</taxon>
        <taxon>Magnoliopsida</taxon>
        <taxon>eudicotyledons</taxon>
        <taxon>Gunneridae</taxon>
        <taxon>Pentapetalae</taxon>
        <taxon>asterids</taxon>
        <taxon>campanulids</taxon>
        <taxon>Asterales</taxon>
        <taxon>Asteraceae</taxon>
        <taxon>Asteroideae</taxon>
        <taxon>Anthemideae</taxon>
        <taxon>Anthemidinae</taxon>
        <taxon>Tanacetum</taxon>
    </lineage>
</organism>
<evidence type="ECO:0000256" key="2">
    <source>
        <dbReference type="SAM" id="MobiDB-lite"/>
    </source>
</evidence>
<name>A0A6L2KM89_TANCI</name>
<dbReference type="InterPro" id="IPR036397">
    <property type="entry name" value="RNaseH_sf"/>
</dbReference>
<evidence type="ECO:0000256" key="1">
    <source>
        <dbReference type="SAM" id="Coils"/>
    </source>
</evidence>
<dbReference type="Gene3D" id="4.10.60.10">
    <property type="entry name" value="Zinc finger, CCHC-type"/>
    <property type="match status" value="1"/>
</dbReference>
<feature type="region of interest" description="Disordered" evidence="2">
    <location>
        <begin position="1"/>
        <end position="21"/>
    </location>
</feature>
<accession>A0A6L2KM89</accession>
<dbReference type="InterPro" id="IPR001584">
    <property type="entry name" value="Integrase_cat-core"/>
</dbReference>
<dbReference type="PANTHER" id="PTHR11439:SF442">
    <property type="entry name" value="CYSTEINE-RICH RLK (RECEPTOR-LIKE PROTEIN KINASE) 8"/>
    <property type="match status" value="1"/>
</dbReference>
<reference evidence="4" key="1">
    <citation type="journal article" date="2019" name="Sci. Rep.">
        <title>Draft genome of Tanacetum cinerariifolium, the natural source of mosquito coil.</title>
        <authorList>
            <person name="Yamashiro T."/>
            <person name="Shiraishi A."/>
            <person name="Satake H."/>
            <person name="Nakayama K."/>
        </authorList>
    </citation>
    <scope>NUCLEOTIDE SEQUENCE</scope>
</reference>
<evidence type="ECO:0000313" key="4">
    <source>
        <dbReference type="EMBL" id="GEU48974.1"/>
    </source>
</evidence>
<gene>
    <name evidence="4" type="ORF">Tci_020952</name>
</gene>
<dbReference type="PROSITE" id="PS50994">
    <property type="entry name" value="INTEGRASE"/>
    <property type="match status" value="1"/>
</dbReference>
<sequence length="1738" mass="197186">MGLLGPNGGCRSGKGGRGGSMAGRGGGWLVKHLIVSNEGRGGGLVVRRGKSSSASKNGCSDVGGVENISLTGSKLISNGEDCLHGCDGAGGGERIVCMVMMVSMEEMSIVNRERGSCLGRWHLYYHKGRQEPNPQESLVKQVMASPMKKKKATHNRQNKMIQSDDAPRKPPWTTDEEIALAKGWLAVSESSKPVTMSNLAEFMILSSGDNCSPMLEKHPSDSWKSRMELYMKNREHERVILELVEHGSLIWPTIEENGVTRIKKYKELSATEKIQANCDLKAINIILHGLPSDFYSFVNHHRITKYLWERVQLLMQGTSLIKQERECKLYDVFDKFAHIKEESLHRSTRVVKCFNCQWEGHMARQYPKPKRKSDATWFRDKVLLVKAQGSGKVLNEEELEFLVDPRVQKDTNSSAQQDALILSVFEQLSNQVTNYNKANKDNLIANESLSAKLERYKERVKLLKERQNMDLSTREKLITDDKIRKKNAQFADFEKEINYLKQTLSEQSKKKEVLTKTFNVFKNESKEKEAKNIDKEIALEKKVKELDNIVCKMVKIEALRELPKVNMVNTSLKKLKYHLGQFENVVKKRIMPDALTEKQFLIENSRLLDQIISQDIVNIIVRSLLYINTSVNVNSSVAMNDFVNYVEMCNKCLELEDELIKQHNIVEKYEYNRLSKSFSKLEQHCISLELEMQLNKEIFQKNNTSVNQTEPLFDQLFELNNLKADLQAKDTTIKKLKANIKCLNKSFTTKTVKKDIDEIETINIELEHRVAKLIPKNEHLKQTYKQLYDSIKPSRYVRDTCLDIHKPSKKLVAVKPINKKKTVRITTTKIVPLREPIPLEVTAQEFIVTKVYTRRPKVPKNNGSNSKPKIEKSVISNKMELGRSQGSNTSVAPSSSSFFDLRNIRTDNGTEFVNQTLRSYYESVGISHETSVVQSPQQNGVVERQNCTLVEAARTIRCCPRAVDLADSPVSTSIDQDAPSISVPSTQDQVHSLIISQGSSSNVRPIHTTFESLGRWTKDHPIANVIGDHSRSVSTRKQLQTDAMWCYFDSFITSVKPKNFKQAMTKPKCSQQEYDDFPMDVKTDFLNGELKEEVYISQPEGFVDQENTSHVYKLKKVMYSLKQAPRACDYVDTPMVEKNKLDKDLQGTPVDAILYCGMIGSLVYLTSSRPELIYAVCLCVRYQAKPTEKHLNAVKRIFRYLNGTINMGLWYSKDTGDKLVSWSSKKQKSTVILSTEAKYIALSGCCAQILWMRSQLTDYGFHFNKIPLHGLLYDHAKACAYFAAQPTLSLFHRAMTTKNQQIAMNIALVAQENQRVIGKCNMRINPEMKSKEPTYQVVLDALALTTCYPAFLIIAGVSDLAYQIDNKDSKKQDKMLYPRFTKIIIHHFLEKDKSISIRNRTFAHTARDDSLLRTMRFVSKHEDTQFYGAILPKSMTNQAMLDSLAYKTYYAIASGAEPPKSKKTKMKSDSAVSSEETPTKKKPTKAKKDVPSKKKPTSKPKPTKKKASIKDDRGKDDGVDSQPKVPDESEDKTTDSGNDESNDDDSDEVTKDDDEDDVESDANKYKEASDSEKTNSDDDKNLNVNHNDDEEEEHEEDYSFEFNDDEEEYDELYKDVDVKSLYAERKKERKGDAEMTDSDKNVSQESSYEQVVDDAHVTLTTTQKTEGSMQSSSISSDFSSKFLNLYNVPPVDNEVTFIMNEKVCQEESSTLAPPLLTVPVTAIQETSIVAATTSPPII</sequence>
<dbReference type="SUPFAM" id="SSF53098">
    <property type="entry name" value="Ribonuclease H-like"/>
    <property type="match status" value="1"/>
</dbReference>
<dbReference type="InterPro" id="IPR012337">
    <property type="entry name" value="RNaseH-like_sf"/>
</dbReference>
<feature type="compositionally biased region" description="Basic and acidic residues" evidence="2">
    <location>
        <begin position="1611"/>
        <end position="1642"/>
    </location>
</feature>
<proteinExistence type="predicted"/>
<keyword evidence="1" id="KW-0175">Coiled coil</keyword>
<comment type="caution">
    <text evidence="4">The sequence shown here is derived from an EMBL/GenBank/DDBJ whole genome shotgun (WGS) entry which is preliminary data.</text>
</comment>